<feature type="transmembrane region" description="Helical" evidence="16">
    <location>
        <begin position="219"/>
        <end position="242"/>
    </location>
</feature>
<dbReference type="GO" id="GO:0005789">
    <property type="term" value="C:endoplasmic reticulum membrane"/>
    <property type="evidence" value="ECO:0007669"/>
    <property type="project" value="UniProtKB-SubCell"/>
</dbReference>
<evidence type="ECO:0000313" key="18">
    <source>
        <dbReference type="Proteomes" id="UP000198341"/>
    </source>
</evidence>
<keyword evidence="13 16" id="KW-0472">Membrane</keyword>
<dbReference type="InterPro" id="IPR007130">
    <property type="entry name" value="DAGAT"/>
</dbReference>
<organism evidence="17 18">
    <name type="scientific">Bathycoccus prasinos</name>
    <dbReference type="NCBI Taxonomy" id="41875"/>
    <lineage>
        <taxon>Eukaryota</taxon>
        <taxon>Viridiplantae</taxon>
        <taxon>Chlorophyta</taxon>
        <taxon>Mamiellophyceae</taxon>
        <taxon>Mamiellales</taxon>
        <taxon>Bathycoccaceae</taxon>
        <taxon>Bathycoccus</taxon>
    </lineage>
</organism>
<evidence type="ECO:0000256" key="10">
    <source>
        <dbReference type="ARBA" id="ARBA00022824"/>
    </source>
</evidence>
<keyword evidence="10" id="KW-0256">Endoplasmic reticulum</keyword>
<dbReference type="GO" id="GO:0004144">
    <property type="term" value="F:diacylglycerol O-acyltransferase activity"/>
    <property type="evidence" value="ECO:0007669"/>
    <property type="project" value="UniProtKB-EC"/>
</dbReference>
<accession>K8EQD6</accession>
<dbReference type="EC" id="2.3.1.20" evidence="5"/>
<dbReference type="GeneID" id="19010998"/>
<evidence type="ECO:0000256" key="6">
    <source>
        <dbReference type="ARBA" id="ARBA00022516"/>
    </source>
</evidence>
<dbReference type="EMBL" id="FO082262">
    <property type="protein sequence ID" value="CCO20432.1"/>
    <property type="molecule type" value="Genomic_DNA"/>
</dbReference>
<evidence type="ECO:0000256" key="15">
    <source>
        <dbReference type="SAM" id="MobiDB-lite"/>
    </source>
</evidence>
<evidence type="ECO:0000256" key="3">
    <source>
        <dbReference type="ARBA" id="ARBA00005189"/>
    </source>
</evidence>
<comment type="pathway">
    <text evidence="3">Lipid metabolism.</text>
</comment>
<dbReference type="AlphaFoldDB" id="K8EQD6"/>
<dbReference type="PANTHER" id="PTHR12317">
    <property type="entry name" value="DIACYLGLYCEROL O-ACYLTRANSFERASE"/>
    <property type="match status" value="1"/>
</dbReference>
<keyword evidence="11 16" id="KW-1133">Transmembrane helix</keyword>
<dbReference type="RefSeq" id="XP_007508328.1">
    <property type="nucleotide sequence ID" value="XM_007508266.1"/>
</dbReference>
<dbReference type="Proteomes" id="UP000198341">
    <property type="component" value="Chromosome 17"/>
</dbReference>
<comment type="subcellular location">
    <subcellularLocation>
        <location evidence="1">Endoplasmic reticulum membrane</location>
        <topology evidence="1">Multi-pass membrane protein</topology>
    </subcellularLocation>
</comment>
<dbReference type="eggNOG" id="KOG0831">
    <property type="taxonomic scope" value="Eukaryota"/>
</dbReference>
<reference evidence="17 18" key="1">
    <citation type="submission" date="2011-10" db="EMBL/GenBank/DDBJ databases">
        <authorList>
            <person name="Genoscope - CEA"/>
        </authorList>
    </citation>
    <scope>NUCLEOTIDE SEQUENCE [LARGE SCALE GENOMIC DNA]</scope>
    <source>
        <strain evidence="17 18">RCC 1105</strain>
    </source>
</reference>
<evidence type="ECO:0000256" key="12">
    <source>
        <dbReference type="ARBA" id="ARBA00023098"/>
    </source>
</evidence>
<protein>
    <recommendedName>
        <fullName evidence="5">diacylglycerol O-acyltransferase</fullName>
        <ecNumber evidence="5">2.3.1.20</ecNumber>
    </recommendedName>
</protein>
<evidence type="ECO:0000256" key="16">
    <source>
        <dbReference type="SAM" id="Phobius"/>
    </source>
</evidence>
<dbReference type="GO" id="GO:0006071">
    <property type="term" value="P:glycerol metabolic process"/>
    <property type="evidence" value="ECO:0007669"/>
    <property type="project" value="UniProtKB-KW"/>
</dbReference>
<keyword evidence="12" id="KW-0443">Lipid metabolism</keyword>
<evidence type="ECO:0000256" key="2">
    <source>
        <dbReference type="ARBA" id="ARBA00004771"/>
    </source>
</evidence>
<keyword evidence="7" id="KW-0808">Transferase</keyword>
<sequence length="570" mass="65687">MKASSSIEETDDASPLSEQQKQRTLGELRFRFRSSALKQSPSSDALLHDGEEEDFLEEEDQLARYVEPPELPTLAMHKVFGKELFLDERFITCEMCDRRPFGEYDITRLQRNTIFYYHNFYYMYIYTCYHHHQKSGALFWAMTFYCWYKVIGYFFVPLGIYFTSLVSPAFVRTKQKGVRETVIEESSGSTHLSAFAKREENAAKSVNEDVYRREHAEQVGIVVAMYAFLISAIFIFPPFFLFFAPFEWIKYLFLFYVAWYFVLDRDACEKGTRFLGWTRRLPFWRLAAGYFPVRLHKSADLDPSKNYIFGYHPHGVISVGALLTFASEATGFANAFPGIDVRLLTLSVNFFFPFTREVLMALGINSVTRSSVEKNLLRVKSSAAKKPRGNAVVIVVGGANEAMDAHPGTAILTLAKRKGFVRLALKTGATLVPVFAFGENDIFDQVENPEGGVLRAFQKRVKSLIGITPPAFYGRSLSRGVLRRFFGKRGVLPKRQSIEVVFGKPLEIKEKPYGNDQIPEDIVDKYHKEYVNALRNLYELHRKSFHRMKRTDSFEDFASRQKKMQPIRFK</sequence>
<evidence type="ECO:0000313" key="17">
    <source>
        <dbReference type="EMBL" id="CCO20432.1"/>
    </source>
</evidence>
<comment type="similarity">
    <text evidence="4">Belongs to the diacylglycerol acyltransferase family.</text>
</comment>
<dbReference type="OrthoDB" id="264532at2759"/>
<evidence type="ECO:0000256" key="7">
    <source>
        <dbReference type="ARBA" id="ARBA00022679"/>
    </source>
</evidence>
<evidence type="ECO:0000256" key="4">
    <source>
        <dbReference type="ARBA" id="ARBA00005420"/>
    </source>
</evidence>
<evidence type="ECO:0000256" key="9">
    <source>
        <dbReference type="ARBA" id="ARBA00022798"/>
    </source>
</evidence>
<feature type="transmembrane region" description="Helical" evidence="16">
    <location>
        <begin position="150"/>
        <end position="171"/>
    </location>
</feature>
<name>K8EQD6_9CHLO</name>
<dbReference type="Pfam" id="PF03982">
    <property type="entry name" value="DAGAT"/>
    <property type="match status" value="1"/>
</dbReference>
<evidence type="ECO:0000256" key="5">
    <source>
        <dbReference type="ARBA" id="ARBA00013244"/>
    </source>
</evidence>
<dbReference type="STRING" id="41875.K8EQD6"/>
<evidence type="ECO:0000256" key="13">
    <source>
        <dbReference type="ARBA" id="ARBA00023136"/>
    </source>
</evidence>
<evidence type="ECO:0000256" key="11">
    <source>
        <dbReference type="ARBA" id="ARBA00022989"/>
    </source>
</evidence>
<keyword evidence="9" id="KW-0319">Glycerol metabolism</keyword>
<dbReference type="PANTHER" id="PTHR12317:SF0">
    <property type="entry name" value="ACYLTRANSFERASE"/>
    <property type="match status" value="1"/>
</dbReference>
<dbReference type="KEGG" id="bpg:Bathy17g00690"/>
<keyword evidence="14" id="KW-0012">Acyltransferase</keyword>
<keyword evidence="6" id="KW-0444">Lipid biosynthesis</keyword>
<feature type="transmembrane region" description="Helical" evidence="16">
    <location>
        <begin position="248"/>
        <end position="263"/>
    </location>
</feature>
<proteinExistence type="inferred from homology"/>
<evidence type="ECO:0000256" key="8">
    <source>
        <dbReference type="ARBA" id="ARBA00022692"/>
    </source>
</evidence>
<keyword evidence="18" id="KW-1185">Reference proteome</keyword>
<dbReference type="CDD" id="cd07987">
    <property type="entry name" value="LPLAT_MGAT-like"/>
    <property type="match status" value="1"/>
</dbReference>
<feature type="region of interest" description="Disordered" evidence="15">
    <location>
        <begin position="1"/>
        <end position="21"/>
    </location>
</feature>
<evidence type="ECO:0000256" key="14">
    <source>
        <dbReference type="ARBA" id="ARBA00023315"/>
    </source>
</evidence>
<dbReference type="GO" id="GO:0019432">
    <property type="term" value="P:triglyceride biosynthetic process"/>
    <property type="evidence" value="ECO:0007669"/>
    <property type="project" value="TreeGrafter"/>
</dbReference>
<keyword evidence="8 16" id="KW-0812">Transmembrane</keyword>
<gene>
    <name evidence="17" type="ordered locus">Bathy17g00690</name>
</gene>
<evidence type="ECO:0000256" key="1">
    <source>
        <dbReference type="ARBA" id="ARBA00004477"/>
    </source>
</evidence>
<comment type="pathway">
    <text evidence="2">Glycerolipid metabolism; triacylglycerol biosynthesis.</text>
</comment>